<gene>
    <name evidence="12" type="ordered locus">LLO_2630</name>
</gene>
<keyword evidence="5" id="KW-0378">Hydrolase</keyword>
<dbReference type="KEGG" id="llo:LLO_2630"/>
<name>D3HKU1_LEGLN</name>
<evidence type="ECO:0000256" key="6">
    <source>
        <dbReference type="ARBA" id="ARBA00022833"/>
    </source>
</evidence>
<keyword evidence="9" id="KW-1133">Transmembrane helix</keyword>
<evidence type="ECO:0000256" key="8">
    <source>
        <dbReference type="SAM" id="MobiDB-lite"/>
    </source>
</evidence>
<evidence type="ECO:0000256" key="7">
    <source>
        <dbReference type="ARBA" id="ARBA00023049"/>
    </source>
</evidence>
<keyword evidence="9" id="KW-0472">Membrane</keyword>
<feature type="transmembrane region" description="Helical" evidence="9">
    <location>
        <begin position="21"/>
        <end position="41"/>
    </location>
</feature>
<dbReference type="InterPro" id="IPR011055">
    <property type="entry name" value="Dup_hybrid_motif"/>
</dbReference>
<evidence type="ECO:0000259" key="11">
    <source>
        <dbReference type="Pfam" id="PF19425"/>
    </source>
</evidence>
<dbReference type="InterPro" id="IPR050570">
    <property type="entry name" value="Cell_wall_metabolism_enzyme"/>
</dbReference>
<evidence type="ECO:0000259" key="10">
    <source>
        <dbReference type="Pfam" id="PF01551"/>
    </source>
</evidence>
<comment type="subcellular location">
    <subcellularLocation>
        <location evidence="2">Cell envelope</location>
    </subcellularLocation>
</comment>
<proteinExistence type="predicted"/>
<dbReference type="HOGENOM" id="CLU_026846_3_2_6"/>
<dbReference type="PANTHER" id="PTHR21666">
    <property type="entry name" value="PEPTIDASE-RELATED"/>
    <property type="match status" value="1"/>
</dbReference>
<feature type="domain" description="M23ase beta-sheet core" evidence="10">
    <location>
        <begin position="355"/>
        <end position="451"/>
    </location>
</feature>
<evidence type="ECO:0000256" key="9">
    <source>
        <dbReference type="SAM" id="Phobius"/>
    </source>
</evidence>
<dbReference type="eggNOG" id="COG0739">
    <property type="taxonomic scope" value="Bacteria"/>
</dbReference>
<keyword evidence="3" id="KW-0645">Protease</keyword>
<dbReference type="InterPro" id="IPR016047">
    <property type="entry name" value="M23ase_b-sheet_dom"/>
</dbReference>
<reference evidence="12 13" key="1">
    <citation type="journal article" date="2010" name="PLoS Genet.">
        <title>Analysis of the Legionella longbeachae genome and transcriptome uncovers unique strategies to cause Legionnaires' disease.</title>
        <authorList>
            <person name="Cazalet C."/>
            <person name="Gomez-Valero L."/>
            <person name="Rusniok C."/>
            <person name="Lomma M."/>
            <person name="Dervins-Ravault D."/>
            <person name="Newton H."/>
            <person name="Sansom F."/>
            <person name="Jarraud S."/>
            <person name="Zidane N."/>
            <person name="Ma L."/>
            <person name="Bouchier C."/>
            <person name="Etienne J."/>
            <person name="Hartland E."/>
            <person name="Buchrieser C."/>
        </authorList>
    </citation>
    <scope>NUCLEOTIDE SEQUENCE [LARGE SCALE GENOMIC DNA]</scope>
    <source>
        <strain evidence="12 13">NSW150</strain>
    </source>
</reference>
<evidence type="ECO:0000313" key="12">
    <source>
        <dbReference type="EMBL" id="CBJ13057.1"/>
    </source>
</evidence>
<evidence type="ECO:0000256" key="5">
    <source>
        <dbReference type="ARBA" id="ARBA00022801"/>
    </source>
</evidence>
<dbReference type="Pfam" id="PF19425">
    <property type="entry name" value="Csd3_N2"/>
    <property type="match status" value="1"/>
</dbReference>
<dbReference type="AlphaFoldDB" id="D3HKU1"/>
<keyword evidence="7" id="KW-0482">Metalloprotease</keyword>
<dbReference type="InterPro" id="IPR045834">
    <property type="entry name" value="Csd3_N2"/>
</dbReference>
<dbReference type="SUPFAM" id="SSF51261">
    <property type="entry name" value="Duplicated hybrid motif"/>
    <property type="match status" value="1"/>
</dbReference>
<dbReference type="GO" id="GO:0004222">
    <property type="term" value="F:metalloendopeptidase activity"/>
    <property type="evidence" value="ECO:0007669"/>
    <property type="project" value="TreeGrafter"/>
</dbReference>
<dbReference type="GO" id="GO:0046872">
    <property type="term" value="F:metal ion binding"/>
    <property type="evidence" value="ECO:0007669"/>
    <property type="project" value="UniProtKB-KW"/>
</dbReference>
<dbReference type="Pfam" id="PF01551">
    <property type="entry name" value="Peptidase_M23"/>
    <property type="match status" value="1"/>
</dbReference>
<keyword evidence="9" id="KW-0812">Transmembrane</keyword>
<feature type="domain" description="Csd3-like second N-terminal" evidence="11">
    <location>
        <begin position="221"/>
        <end position="342"/>
    </location>
</feature>
<keyword evidence="6" id="KW-0862">Zinc</keyword>
<dbReference type="PANTHER" id="PTHR21666:SF288">
    <property type="entry name" value="CELL DIVISION PROTEIN YTFB"/>
    <property type="match status" value="1"/>
</dbReference>
<keyword evidence="4" id="KW-0479">Metal-binding</keyword>
<dbReference type="GO" id="GO:0030313">
    <property type="term" value="C:cell envelope"/>
    <property type="evidence" value="ECO:0007669"/>
    <property type="project" value="UniProtKB-SubCell"/>
</dbReference>
<evidence type="ECO:0000256" key="2">
    <source>
        <dbReference type="ARBA" id="ARBA00004196"/>
    </source>
</evidence>
<evidence type="ECO:0000313" key="13">
    <source>
        <dbReference type="Proteomes" id="UP000001060"/>
    </source>
</evidence>
<accession>D3HKU1</accession>
<organism evidence="12 13">
    <name type="scientific">Legionella longbeachae serogroup 1 (strain NSW150)</name>
    <dbReference type="NCBI Taxonomy" id="661367"/>
    <lineage>
        <taxon>Bacteria</taxon>
        <taxon>Pseudomonadati</taxon>
        <taxon>Pseudomonadota</taxon>
        <taxon>Gammaproteobacteria</taxon>
        <taxon>Legionellales</taxon>
        <taxon>Legionellaceae</taxon>
        <taxon>Legionella</taxon>
    </lineage>
</organism>
<dbReference type="GeneID" id="40926829"/>
<protein>
    <submittedName>
        <fullName evidence="12">Putative peptidase family M23</fullName>
    </submittedName>
</protein>
<evidence type="ECO:0000256" key="1">
    <source>
        <dbReference type="ARBA" id="ARBA00001947"/>
    </source>
</evidence>
<dbReference type="CDD" id="cd12797">
    <property type="entry name" value="M23_peptidase"/>
    <property type="match status" value="1"/>
</dbReference>
<dbReference type="Gene3D" id="3.10.450.350">
    <property type="match status" value="2"/>
</dbReference>
<dbReference type="Gene3D" id="2.70.70.10">
    <property type="entry name" value="Glucose Permease (Domain IIA)"/>
    <property type="match status" value="1"/>
</dbReference>
<comment type="cofactor">
    <cofactor evidence="1">
        <name>Zn(2+)</name>
        <dbReference type="ChEBI" id="CHEBI:29105"/>
    </cofactor>
</comment>
<dbReference type="GO" id="GO:0006508">
    <property type="term" value="P:proteolysis"/>
    <property type="evidence" value="ECO:0007669"/>
    <property type="project" value="UniProtKB-KW"/>
</dbReference>
<dbReference type="STRING" id="661367.LLO_2630"/>
<keyword evidence="13" id="KW-1185">Reference proteome</keyword>
<dbReference type="OrthoDB" id="9805070at2"/>
<evidence type="ECO:0000256" key="3">
    <source>
        <dbReference type="ARBA" id="ARBA00022670"/>
    </source>
</evidence>
<feature type="compositionally biased region" description="Acidic residues" evidence="8">
    <location>
        <begin position="63"/>
        <end position="88"/>
    </location>
</feature>
<dbReference type="RefSeq" id="WP_003635503.1">
    <property type="nucleotide sequence ID" value="NC_013861.1"/>
</dbReference>
<dbReference type="EMBL" id="FN650140">
    <property type="protein sequence ID" value="CBJ13057.1"/>
    <property type="molecule type" value="Genomic_DNA"/>
</dbReference>
<sequence>MDKKPYLYIEKRRTNKNKKAKPSKVLMGFALIIAFLLPYFLVKKFSHDSYTESTIQPISLPNQEEEQEEQYDDYQDQGEDDLNDETPIAEEQAPVNKESKLEIIEDRAKAVVENVVNAIKPAKQIVKDNEWQTIKPRSGDSMAIIFKRLGLTAQNLQLVLQKNPHAKALTAINPKQELKFLINKHKLEKLIIPMNNIQTLTVYRDGAVYKTKVESKKVTTKERYISGVVKGSLYTTAQSLGIPRKLIQQMTTILRKEIDFSRSIRSGDRFSIAYESFYVEDKMVGIGDVVAVSYTNQGKTAQAVRHISRNGNRDYYTPKGESFKKAFSRYPIKFSHISSTFSASRQHPILHYRRAHKGVDLAAPIGTPIQSVGDGIITNIGRHNGYGNMIEIKHDKTYSTLYGHMLRFEKGLSKGSKIRRGQVIGYVGQTGLATGPHCHYELHVHNQPRNPTTTYLPTASPVPAREMAVFKAKTQKIFAQFKLLENPNYADKNKKNTQQKRKTKVG</sequence>
<dbReference type="Proteomes" id="UP000001060">
    <property type="component" value="Chromosome"/>
</dbReference>
<evidence type="ECO:0000256" key="4">
    <source>
        <dbReference type="ARBA" id="ARBA00022723"/>
    </source>
</evidence>
<feature type="region of interest" description="Disordered" evidence="8">
    <location>
        <begin position="56"/>
        <end position="94"/>
    </location>
</feature>